<accession>A0A1L9TY69</accession>
<dbReference type="GO" id="GO:0003824">
    <property type="term" value="F:catalytic activity"/>
    <property type="evidence" value="ECO:0007669"/>
    <property type="project" value="InterPro"/>
</dbReference>
<dbReference type="GO" id="GO:0009116">
    <property type="term" value="P:nucleoside metabolic process"/>
    <property type="evidence" value="ECO:0007669"/>
    <property type="project" value="InterPro"/>
</dbReference>
<feature type="domain" description="DUF7580" evidence="3">
    <location>
        <begin position="198"/>
        <end position="527"/>
    </location>
</feature>
<proteinExistence type="predicted"/>
<dbReference type="Pfam" id="PF24476">
    <property type="entry name" value="DUF7580"/>
    <property type="match status" value="1"/>
</dbReference>
<evidence type="ECO:0000313" key="5">
    <source>
        <dbReference type="Proteomes" id="UP000184356"/>
    </source>
</evidence>
<feature type="region of interest" description="Disordered" evidence="1">
    <location>
        <begin position="550"/>
        <end position="575"/>
    </location>
</feature>
<dbReference type="Pfam" id="PF01048">
    <property type="entry name" value="PNP_UDP_1"/>
    <property type="match status" value="1"/>
</dbReference>
<organism evidence="4 5">
    <name type="scientific">Aspergillus sydowii CBS 593.65</name>
    <dbReference type="NCBI Taxonomy" id="1036612"/>
    <lineage>
        <taxon>Eukaryota</taxon>
        <taxon>Fungi</taxon>
        <taxon>Dikarya</taxon>
        <taxon>Ascomycota</taxon>
        <taxon>Pezizomycotina</taxon>
        <taxon>Eurotiomycetes</taxon>
        <taxon>Eurotiomycetidae</taxon>
        <taxon>Eurotiales</taxon>
        <taxon>Aspergillaceae</taxon>
        <taxon>Aspergillus</taxon>
        <taxon>Aspergillus subgen. Nidulantes</taxon>
    </lineage>
</organism>
<sequence length="929" mass="103106">MDSTGLTGWNALQTLRSRLSGRLLRFTRSSSLVSQKPQNDAAFFETDLRYILTTASMPLVVPENVSDDAEQRAQELLRTLNSVVNPDLMEMLTAVKKRAAESPDLSSKGTTGSNGMVAFGSQYPELGLLLRLLDTTTEQFNLATGPGCSLFVLPEGQTGHSAMSCLASLKELLEKLQYDATKQPTPQHPSDTIAAHPEGLSRRYASNVVNALFGDLRQRNCGKCHEIKLKVSDDWQTSAQDVPLDMFLSCCLEQMRWHEAQCGSIGAPTAEAWNDGICAAIQRARTHGRNMIYLSVDRNGLLDISDTMPAKPQLASFLTTETLGELLEQKALTPITPEDRLRRRVDKKMCSREKAILALSLARCLLEFFDADTELVAHSWKPDSIYFLRSSKGPGSERVLYISLRPLGLSTSEPKPAQPVEAIGPGSPTLLSFARLLLEIESGEKMGMEIHLDSRANLLTWGEMCDVVEQVQREGGGNYLRAVEGCLYLHMAVRRLRKETPDSTLSELLRKAIYEQIVCNLEVQANPQSTKRKRRDSVSELQMTKKLLLDPPASYTNGTYTAARPTRRYSPDPPSSRDDFEIAIACALALEFDAVYDIMDEVWERNYGRIEGDPNIYTNGRIGKVNVVLILLSDMGKVSAATTSTNLRRSYPRLSLVLVTGICGGVPFPASGEEILLGDVVISSHIVQYDLGRQYPNEFEMKNTVEDQFGRAPSNIRHLLRRLQTDSAQEKMQNLAARHLQDIQSKASKRASKKGKGAKYKYPGASQDQLFHSRYQHKKRLSHSSSLKNPMASVRRHMDLHGTSCNDVKCDSSQLIQRERLDRKKFLEEQGLTVQAQAPSIFVGTIGSADTVMKSAEERDRIAAAHGLMAFEMEGAGFWDQTPCLIVKAICDYADSHKNKNWQNFAAAVAAAATKALLDCYAQWSAARD</sequence>
<evidence type="ECO:0000313" key="4">
    <source>
        <dbReference type="EMBL" id="OJJ64223.1"/>
    </source>
</evidence>
<dbReference type="OrthoDB" id="1658288at2759"/>
<dbReference type="Gene3D" id="3.40.50.1580">
    <property type="entry name" value="Nucleoside phosphorylase domain"/>
    <property type="match status" value="1"/>
</dbReference>
<evidence type="ECO:0000259" key="3">
    <source>
        <dbReference type="Pfam" id="PF24476"/>
    </source>
</evidence>
<evidence type="ECO:0000256" key="1">
    <source>
        <dbReference type="SAM" id="MobiDB-lite"/>
    </source>
</evidence>
<evidence type="ECO:0000259" key="2">
    <source>
        <dbReference type="Pfam" id="PF01048"/>
    </source>
</evidence>
<dbReference type="SUPFAM" id="SSF53167">
    <property type="entry name" value="Purine and uridine phosphorylases"/>
    <property type="match status" value="1"/>
</dbReference>
<gene>
    <name evidence="4" type="ORF">ASPSYDRAFT_74886</name>
</gene>
<dbReference type="VEuPathDB" id="FungiDB:ASPSYDRAFT_74886"/>
<dbReference type="PANTHER" id="PTHR46082">
    <property type="entry name" value="ATP/GTP-BINDING PROTEIN-RELATED"/>
    <property type="match status" value="1"/>
</dbReference>
<dbReference type="GeneID" id="63766855"/>
<dbReference type="InterPro" id="IPR000845">
    <property type="entry name" value="Nucleoside_phosphorylase_d"/>
</dbReference>
<feature type="region of interest" description="Disordered" evidence="1">
    <location>
        <begin position="742"/>
        <end position="763"/>
    </location>
</feature>
<dbReference type="EMBL" id="KV878582">
    <property type="protein sequence ID" value="OJJ64223.1"/>
    <property type="molecule type" value="Genomic_DNA"/>
</dbReference>
<dbReference type="InterPro" id="IPR035994">
    <property type="entry name" value="Nucleoside_phosphorylase_sf"/>
</dbReference>
<dbReference type="InterPro" id="IPR056002">
    <property type="entry name" value="DUF7580"/>
</dbReference>
<dbReference type="PANTHER" id="PTHR46082:SF6">
    <property type="entry name" value="AAA+ ATPASE DOMAIN-CONTAINING PROTEIN-RELATED"/>
    <property type="match status" value="1"/>
</dbReference>
<name>A0A1L9TY69_9EURO</name>
<feature type="compositionally biased region" description="Basic residues" evidence="1">
    <location>
        <begin position="747"/>
        <end position="759"/>
    </location>
</feature>
<reference evidence="5" key="1">
    <citation type="journal article" date="2017" name="Genome Biol.">
        <title>Comparative genomics reveals high biological diversity and specific adaptations in the industrially and medically important fungal genus Aspergillus.</title>
        <authorList>
            <person name="de Vries R.P."/>
            <person name="Riley R."/>
            <person name="Wiebenga A."/>
            <person name="Aguilar-Osorio G."/>
            <person name="Amillis S."/>
            <person name="Uchima C.A."/>
            <person name="Anderluh G."/>
            <person name="Asadollahi M."/>
            <person name="Askin M."/>
            <person name="Barry K."/>
            <person name="Battaglia E."/>
            <person name="Bayram O."/>
            <person name="Benocci T."/>
            <person name="Braus-Stromeyer S.A."/>
            <person name="Caldana C."/>
            <person name="Canovas D."/>
            <person name="Cerqueira G.C."/>
            <person name="Chen F."/>
            <person name="Chen W."/>
            <person name="Choi C."/>
            <person name="Clum A."/>
            <person name="Dos Santos R.A."/>
            <person name="Damasio A.R."/>
            <person name="Diallinas G."/>
            <person name="Emri T."/>
            <person name="Fekete E."/>
            <person name="Flipphi M."/>
            <person name="Freyberg S."/>
            <person name="Gallo A."/>
            <person name="Gournas C."/>
            <person name="Habgood R."/>
            <person name="Hainaut M."/>
            <person name="Harispe M.L."/>
            <person name="Henrissat B."/>
            <person name="Hilden K.S."/>
            <person name="Hope R."/>
            <person name="Hossain A."/>
            <person name="Karabika E."/>
            <person name="Karaffa L."/>
            <person name="Karanyi Z."/>
            <person name="Krasevec N."/>
            <person name="Kuo A."/>
            <person name="Kusch H."/>
            <person name="LaButti K."/>
            <person name="Lagendijk E.L."/>
            <person name="Lapidus A."/>
            <person name="Levasseur A."/>
            <person name="Lindquist E."/>
            <person name="Lipzen A."/>
            <person name="Logrieco A.F."/>
            <person name="MacCabe A."/>
            <person name="Maekelae M.R."/>
            <person name="Malavazi I."/>
            <person name="Melin P."/>
            <person name="Meyer V."/>
            <person name="Mielnichuk N."/>
            <person name="Miskei M."/>
            <person name="Molnar A.P."/>
            <person name="Mule G."/>
            <person name="Ngan C.Y."/>
            <person name="Orejas M."/>
            <person name="Orosz E."/>
            <person name="Ouedraogo J.P."/>
            <person name="Overkamp K.M."/>
            <person name="Park H.-S."/>
            <person name="Perrone G."/>
            <person name="Piumi F."/>
            <person name="Punt P.J."/>
            <person name="Ram A.F."/>
            <person name="Ramon A."/>
            <person name="Rauscher S."/>
            <person name="Record E."/>
            <person name="Riano-Pachon D.M."/>
            <person name="Robert V."/>
            <person name="Roehrig J."/>
            <person name="Ruller R."/>
            <person name="Salamov A."/>
            <person name="Salih N.S."/>
            <person name="Samson R.A."/>
            <person name="Sandor E."/>
            <person name="Sanguinetti M."/>
            <person name="Schuetze T."/>
            <person name="Sepcic K."/>
            <person name="Shelest E."/>
            <person name="Sherlock G."/>
            <person name="Sophianopoulou V."/>
            <person name="Squina F.M."/>
            <person name="Sun H."/>
            <person name="Susca A."/>
            <person name="Todd R.B."/>
            <person name="Tsang A."/>
            <person name="Unkles S.E."/>
            <person name="van de Wiele N."/>
            <person name="van Rossen-Uffink D."/>
            <person name="Oliveira J.V."/>
            <person name="Vesth T.C."/>
            <person name="Visser J."/>
            <person name="Yu J.-H."/>
            <person name="Zhou M."/>
            <person name="Andersen M.R."/>
            <person name="Archer D.B."/>
            <person name="Baker S.E."/>
            <person name="Benoit I."/>
            <person name="Brakhage A.A."/>
            <person name="Braus G.H."/>
            <person name="Fischer R."/>
            <person name="Frisvad J.C."/>
            <person name="Goldman G.H."/>
            <person name="Houbraken J."/>
            <person name="Oakley B."/>
            <person name="Pocsi I."/>
            <person name="Scazzocchio C."/>
            <person name="Seiboth B."/>
            <person name="vanKuyk P.A."/>
            <person name="Wortman J."/>
            <person name="Dyer P.S."/>
            <person name="Grigoriev I.V."/>
        </authorList>
    </citation>
    <scope>NUCLEOTIDE SEQUENCE [LARGE SCALE GENOMIC DNA]</scope>
    <source>
        <strain evidence="5">CBS 593.65</strain>
    </source>
</reference>
<dbReference type="InterPro" id="IPR053137">
    <property type="entry name" value="NLR-like"/>
</dbReference>
<feature type="domain" description="Nucleoside phosphorylase" evidence="2">
    <location>
        <begin position="582"/>
        <end position="700"/>
    </location>
</feature>
<dbReference type="Proteomes" id="UP000184356">
    <property type="component" value="Unassembled WGS sequence"/>
</dbReference>
<dbReference type="RefSeq" id="XP_040708029.1">
    <property type="nucleotide sequence ID" value="XM_040850782.1"/>
</dbReference>
<dbReference type="STRING" id="1036612.A0A1L9TY69"/>
<keyword evidence="5" id="KW-1185">Reference proteome</keyword>
<protein>
    <submittedName>
        <fullName evidence="4">Uncharacterized protein</fullName>
    </submittedName>
</protein>
<dbReference type="AlphaFoldDB" id="A0A1L9TY69"/>